<dbReference type="Pfam" id="PF00356">
    <property type="entry name" value="LacI"/>
    <property type="match status" value="1"/>
</dbReference>
<comment type="caution">
    <text evidence="5">The sequence shown here is derived from an EMBL/GenBank/DDBJ whole genome shotgun (WGS) entry which is preliminary data.</text>
</comment>
<reference evidence="6" key="1">
    <citation type="journal article" date="2019" name="Int. J. Syst. Evol. Microbiol.">
        <title>The Global Catalogue of Microorganisms (GCM) 10K type strain sequencing project: providing services to taxonomists for standard genome sequencing and annotation.</title>
        <authorList>
            <consortium name="The Broad Institute Genomics Platform"/>
            <consortium name="The Broad Institute Genome Sequencing Center for Infectious Disease"/>
            <person name="Wu L."/>
            <person name="Ma J."/>
        </authorList>
    </citation>
    <scope>NUCLEOTIDE SEQUENCE [LARGE SCALE GENOMIC DNA]</scope>
    <source>
        <strain evidence="6">CCUG 56698</strain>
    </source>
</reference>
<feature type="domain" description="HTH lacI-type" evidence="4">
    <location>
        <begin position="11"/>
        <end position="65"/>
    </location>
</feature>
<evidence type="ECO:0000256" key="3">
    <source>
        <dbReference type="ARBA" id="ARBA00023163"/>
    </source>
</evidence>
<keyword evidence="6" id="KW-1185">Reference proteome</keyword>
<dbReference type="PANTHER" id="PTHR30146">
    <property type="entry name" value="LACI-RELATED TRANSCRIPTIONAL REPRESSOR"/>
    <property type="match status" value="1"/>
</dbReference>
<keyword evidence="2 5" id="KW-0238">DNA-binding</keyword>
<gene>
    <name evidence="5" type="ORF">ACFQWG_10530</name>
</gene>
<dbReference type="Gene3D" id="1.10.260.40">
    <property type="entry name" value="lambda repressor-like DNA-binding domains"/>
    <property type="match status" value="1"/>
</dbReference>
<evidence type="ECO:0000259" key="4">
    <source>
        <dbReference type="PROSITE" id="PS50932"/>
    </source>
</evidence>
<dbReference type="Proteomes" id="UP001596527">
    <property type="component" value="Unassembled WGS sequence"/>
</dbReference>
<dbReference type="CDD" id="cd06267">
    <property type="entry name" value="PBP1_LacI_sugar_binding-like"/>
    <property type="match status" value="1"/>
</dbReference>
<dbReference type="CDD" id="cd01392">
    <property type="entry name" value="HTH_LacI"/>
    <property type="match status" value="1"/>
</dbReference>
<keyword evidence="3" id="KW-0804">Transcription</keyword>
<dbReference type="SUPFAM" id="SSF47413">
    <property type="entry name" value="lambda repressor-like DNA-binding domains"/>
    <property type="match status" value="1"/>
</dbReference>
<dbReference type="InterPro" id="IPR010982">
    <property type="entry name" value="Lambda_DNA-bd_dom_sf"/>
</dbReference>
<protein>
    <submittedName>
        <fullName evidence="5">LacI family DNA-binding transcriptional regulator</fullName>
    </submittedName>
</protein>
<dbReference type="PANTHER" id="PTHR30146:SF109">
    <property type="entry name" value="HTH-TYPE TRANSCRIPTIONAL REGULATOR GALS"/>
    <property type="match status" value="1"/>
</dbReference>
<organism evidence="5 6">
    <name type="scientific">Schaalia naturae</name>
    <dbReference type="NCBI Taxonomy" id="635203"/>
    <lineage>
        <taxon>Bacteria</taxon>
        <taxon>Bacillati</taxon>
        <taxon>Actinomycetota</taxon>
        <taxon>Actinomycetes</taxon>
        <taxon>Actinomycetales</taxon>
        <taxon>Actinomycetaceae</taxon>
        <taxon>Schaalia</taxon>
    </lineage>
</organism>
<accession>A0ABW2SPX2</accession>
<dbReference type="EMBL" id="JBHTEF010000001">
    <property type="protein sequence ID" value="MFC7581628.1"/>
    <property type="molecule type" value="Genomic_DNA"/>
</dbReference>
<dbReference type="GO" id="GO:0003677">
    <property type="term" value="F:DNA binding"/>
    <property type="evidence" value="ECO:0007669"/>
    <property type="project" value="UniProtKB-KW"/>
</dbReference>
<proteinExistence type="predicted"/>
<evidence type="ECO:0000313" key="5">
    <source>
        <dbReference type="EMBL" id="MFC7581628.1"/>
    </source>
</evidence>
<dbReference type="InterPro" id="IPR046335">
    <property type="entry name" value="LacI/GalR-like_sensor"/>
</dbReference>
<dbReference type="InterPro" id="IPR028082">
    <property type="entry name" value="Peripla_BP_I"/>
</dbReference>
<dbReference type="RefSeq" id="WP_380975099.1">
    <property type="nucleotide sequence ID" value="NZ_JBHTEF010000001.1"/>
</dbReference>
<dbReference type="SUPFAM" id="SSF53822">
    <property type="entry name" value="Periplasmic binding protein-like I"/>
    <property type="match status" value="1"/>
</dbReference>
<dbReference type="Gene3D" id="3.40.50.2300">
    <property type="match status" value="2"/>
</dbReference>
<evidence type="ECO:0000313" key="6">
    <source>
        <dbReference type="Proteomes" id="UP001596527"/>
    </source>
</evidence>
<sequence>MTTGGRSSGHVRLKDVAALAGVSMKTVSNVVHGYQHVSPQMRERVQAAIDELGYRPNLTARRLATGRTGMVALALPEMDQPYFAEMARLIGEEATRRGYRILVEQTLGEVEAERAVLRDREEGLVDGVIFHPVRIGTVEIARLQPDTPLVLLGEAALPLTADHVMIDNTAAAHEAVGLLLAQGRRRIAFLAAVRGDITASTRVRLLGYQEALVEAGIDPDPGLVLQSDGFALEDGVRAVSQALESDVDFDAVLCRDDLFALAAMRALDAAGRSVPGEVAVLGWDDTAYARNATPPVSSVSPDKKALATTAFDLLEDRMTGFDGLGRHRLTAYSIAERATTSPAPRPAG</sequence>
<dbReference type="InterPro" id="IPR000843">
    <property type="entry name" value="HTH_LacI"/>
</dbReference>
<dbReference type="PROSITE" id="PS00356">
    <property type="entry name" value="HTH_LACI_1"/>
    <property type="match status" value="1"/>
</dbReference>
<dbReference type="PROSITE" id="PS50932">
    <property type="entry name" value="HTH_LACI_2"/>
    <property type="match status" value="1"/>
</dbReference>
<name>A0ABW2SPX2_9ACTO</name>
<dbReference type="Pfam" id="PF13377">
    <property type="entry name" value="Peripla_BP_3"/>
    <property type="match status" value="1"/>
</dbReference>
<keyword evidence="1" id="KW-0805">Transcription regulation</keyword>
<dbReference type="SMART" id="SM00354">
    <property type="entry name" value="HTH_LACI"/>
    <property type="match status" value="1"/>
</dbReference>
<evidence type="ECO:0000256" key="2">
    <source>
        <dbReference type="ARBA" id="ARBA00023125"/>
    </source>
</evidence>
<evidence type="ECO:0000256" key="1">
    <source>
        <dbReference type="ARBA" id="ARBA00023015"/>
    </source>
</evidence>